<comment type="subcellular location">
    <subcellularLocation>
        <location evidence="2">Mitochondrion inner membrane</location>
    </subcellularLocation>
</comment>
<dbReference type="PROSITE" id="PS51257">
    <property type="entry name" value="PROKAR_LIPOPROTEIN"/>
    <property type="match status" value="1"/>
</dbReference>
<dbReference type="InterPro" id="IPR000163">
    <property type="entry name" value="Prohibitin"/>
</dbReference>
<keyword evidence="5" id="KW-1185">Reference proteome</keyword>
<evidence type="ECO:0000313" key="5">
    <source>
        <dbReference type="Proteomes" id="UP000006671"/>
    </source>
</evidence>
<dbReference type="EMBL" id="GG738845">
    <property type="protein sequence ID" value="EFC50709.1"/>
    <property type="molecule type" value="Genomic_DNA"/>
</dbReference>
<reference evidence="4 5" key="1">
    <citation type="journal article" date="2010" name="Cell">
        <title>The genome of Naegleria gruberi illuminates early eukaryotic versatility.</title>
        <authorList>
            <person name="Fritz-Laylin L.K."/>
            <person name="Prochnik S.E."/>
            <person name="Ginger M.L."/>
            <person name="Dacks J.B."/>
            <person name="Carpenter M.L."/>
            <person name="Field M.C."/>
            <person name="Kuo A."/>
            <person name="Paredez A."/>
            <person name="Chapman J."/>
            <person name="Pham J."/>
            <person name="Shu S."/>
            <person name="Neupane R."/>
            <person name="Cipriano M."/>
            <person name="Mancuso J."/>
            <person name="Tu H."/>
            <person name="Salamov A."/>
            <person name="Lindquist E."/>
            <person name="Shapiro H."/>
            <person name="Lucas S."/>
            <person name="Grigoriev I.V."/>
            <person name="Cande W.Z."/>
            <person name="Fulton C."/>
            <person name="Rokhsar D.S."/>
            <person name="Dawson S.C."/>
        </authorList>
    </citation>
    <scope>NUCLEOTIDE SEQUENCE [LARGE SCALE GENOMIC DNA]</scope>
    <source>
        <strain evidence="4 5">NEG-M</strain>
    </source>
</reference>
<organism evidence="5">
    <name type="scientific">Naegleria gruberi</name>
    <name type="common">Amoeba</name>
    <dbReference type="NCBI Taxonomy" id="5762"/>
    <lineage>
        <taxon>Eukaryota</taxon>
        <taxon>Discoba</taxon>
        <taxon>Heterolobosea</taxon>
        <taxon>Tetramitia</taxon>
        <taxon>Eutetramitia</taxon>
        <taxon>Vahlkampfiidae</taxon>
        <taxon>Naegleria</taxon>
    </lineage>
</organism>
<dbReference type="Pfam" id="PF01145">
    <property type="entry name" value="Band_7"/>
    <property type="match status" value="1"/>
</dbReference>
<dbReference type="STRING" id="5762.D2UXZ4"/>
<dbReference type="OrthoDB" id="275637at2759"/>
<dbReference type="CDD" id="cd03401">
    <property type="entry name" value="SPFH_prohibitin"/>
    <property type="match status" value="1"/>
</dbReference>
<dbReference type="eggNOG" id="KOG3083">
    <property type="taxonomic scope" value="Eukaryota"/>
</dbReference>
<keyword evidence="2" id="KW-1133">Transmembrane helix</keyword>
<evidence type="ECO:0000259" key="3">
    <source>
        <dbReference type="SMART" id="SM00244"/>
    </source>
</evidence>
<feature type="domain" description="Band 7" evidence="3">
    <location>
        <begin position="28"/>
        <end position="192"/>
    </location>
</feature>
<evidence type="ECO:0000256" key="1">
    <source>
        <dbReference type="ARBA" id="ARBA00009658"/>
    </source>
</evidence>
<dbReference type="KEGG" id="ngr:NAEGRDRAFT_56467"/>
<name>D2UXZ4_NAEGR</name>
<sequence length="275" mass="30894">MQALDKLLKGMTYATFASTAVLGLGLSCLYTVDGGERAILMDYVNGGIRDDYVAGEGTHFKIPFIQKPIFFDVRVRPREITTKTGTKDLQTVNITLRVLHRPIVEKLPVIYKDLGGDYDERILPSVGNEVMKAVIARYKAEEIIQRREQISKEIQKMVRERALQKFHIDLVDVSITDLSFSKEFTRAVEMKQVAEQEAERQAFIVEKSKYEKEAAIILAEGEAIAAQMISNAMTKSGSGLIELRKIEASKEIASTLSNAKNITYLPKDTPYLITK</sequence>
<keyword evidence="2" id="KW-0812">Transmembrane</keyword>
<dbReference type="GO" id="GO:0007005">
    <property type="term" value="P:mitochondrion organization"/>
    <property type="evidence" value="ECO:0007669"/>
    <property type="project" value="TreeGrafter"/>
</dbReference>
<comment type="similarity">
    <text evidence="1 2">Belongs to the prohibitin family.</text>
</comment>
<proteinExistence type="inferred from homology"/>
<dbReference type="RefSeq" id="XP_002683453.1">
    <property type="nucleotide sequence ID" value="XM_002683407.1"/>
</dbReference>
<dbReference type="OMA" id="WNITYLL"/>
<keyword evidence="2" id="KW-0472">Membrane</keyword>
<dbReference type="SUPFAM" id="SSF117892">
    <property type="entry name" value="Band 7/SPFH domain"/>
    <property type="match status" value="1"/>
</dbReference>
<dbReference type="InterPro" id="IPR036013">
    <property type="entry name" value="Band_7/SPFH_dom_sf"/>
</dbReference>
<protein>
    <recommendedName>
        <fullName evidence="2">Prohibitin</fullName>
    </recommendedName>
</protein>
<keyword evidence="2" id="KW-0496">Mitochondrion</keyword>
<dbReference type="InterPro" id="IPR001107">
    <property type="entry name" value="Band_7"/>
</dbReference>
<dbReference type="PRINTS" id="PR00679">
    <property type="entry name" value="PROHIBITIN"/>
</dbReference>
<dbReference type="Proteomes" id="UP000006671">
    <property type="component" value="Unassembled WGS sequence"/>
</dbReference>
<dbReference type="InParanoid" id="D2UXZ4"/>
<dbReference type="GeneID" id="8863940"/>
<dbReference type="SMART" id="SM00244">
    <property type="entry name" value="PHB"/>
    <property type="match status" value="1"/>
</dbReference>
<dbReference type="GO" id="GO:0005743">
    <property type="term" value="C:mitochondrial inner membrane"/>
    <property type="evidence" value="ECO:0007669"/>
    <property type="project" value="UniProtKB-SubCell"/>
</dbReference>
<dbReference type="PANTHER" id="PTHR23222:SF0">
    <property type="entry name" value="PROHIBITIN 1"/>
    <property type="match status" value="1"/>
</dbReference>
<dbReference type="AlphaFoldDB" id="D2UXZ4"/>
<dbReference type="VEuPathDB" id="AmoebaDB:NAEGRDRAFT_56467"/>
<dbReference type="FunCoup" id="D2UXZ4">
    <property type="interactions" value="452"/>
</dbReference>
<evidence type="ECO:0000256" key="2">
    <source>
        <dbReference type="RuleBase" id="RU366048"/>
    </source>
</evidence>
<dbReference type="FunFam" id="3.30.479.30:FF:000001">
    <property type="entry name" value="Prohibitin 2"/>
    <property type="match status" value="1"/>
</dbReference>
<gene>
    <name evidence="4" type="ORF">NAEGRDRAFT_56467</name>
</gene>
<keyword evidence="2" id="KW-0999">Mitochondrion inner membrane</keyword>
<feature type="transmembrane region" description="Helical" evidence="2">
    <location>
        <begin position="12"/>
        <end position="32"/>
    </location>
</feature>
<dbReference type="PANTHER" id="PTHR23222">
    <property type="entry name" value="PROHIBITIN"/>
    <property type="match status" value="1"/>
</dbReference>
<accession>D2UXZ4</accession>
<dbReference type="Gene3D" id="3.30.479.30">
    <property type="entry name" value="Band 7 domain"/>
    <property type="match status" value="1"/>
</dbReference>
<evidence type="ECO:0000313" key="4">
    <source>
        <dbReference type="EMBL" id="EFC50709.1"/>
    </source>
</evidence>